<dbReference type="EMBL" id="LR216287">
    <property type="protein sequence ID" value="VFJ15096.1"/>
    <property type="molecule type" value="Genomic_DNA"/>
</dbReference>
<dbReference type="InterPro" id="IPR017896">
    <property type="entry name" value="4Fe4S_Fe-S-bd"/>
</dbReference>
<proteinExistence type="predicted"/>
<dbReference type="Pfam" id="PF04068">
    <property type="entry name" value="Fer4_RLI"/>
    <property type="match status" value="1"/>
</dbReference>
<feature type="domain" description="ABC transporter" evidence="3">
    <location>
        <begin position="344"/>
        <end position="563"/>
    </location>
</feature>
<dbReference type="SUPFAM" id="SSF54862">
    <property type="entry name" value="4Fe-4S ferredoxins"/>
    <property type="match status" value="1"/>
</dbReference>
<evidence type="ECO:0008006" key="7">
    <source>
        <dbReference type="Google" id="ProtNLM"/>
    </source>
</evidence>
<dbReference type="PROSITE" id="PS00211">
    <property type="entry name" value="ABC_TRANSPORTER_1"/>
    <property type="match status" value="2"/>
</dbReference>
<evidence type="ECO:0000256" key="2">
    <source>
        <dbReference type="ARBA" id="ARBA00022840"/>
    </source>
</evidence>
<dbReference type="AlphaFoldDB" id="A0A484ICN8"/>
<dbReference type="InterPro" id="IPR027417">
    <property type="entry name" value="P-loop_NTPase"/>
</dbReference>
<dbReference type="InterPro" id="IPR003593">
    <property type="entry name" value="AAA+_ATPase"/>
</dbReference>
<dbReference type="PROSITE" id="PS50893">
    <property type="entry name" value="ABC_TRANSPORTER_2"/>
    <property type="match status" value="2"/>
</dbReference>
<feature type="domain" description="ABC transporter" evidence="3">
    <location>
        <begin position="79"/>
        <end position="318"/>
    </location>
</feature>
<dbReference type="InterPro" id="IPR017871">
    <property type="entry name" value="ABC_transporter-like_CS"/>
</dbReference>
<gene>
    <name evidence="5" type="ORF">NFRAN_2773</name>
</gene>
<dbReference type="PROSITE" id="PS00198">
    <property type="entry name" value="4FE4S_FER_1"/>
    <property type="match status" value="1"/>
</dbReference>
<dbReference type="FunFam" id="3.40.50.300:FF:001546">
    <property type="entry name" value="RNase L inhibitor homolog"/>
    <property type="match status" value="1"/>
</dbReference>
<reference evidence="5 6" key="1">
    <citation type="submission" date="2019-02" db="EMBL/GenBank/DDBJ databases">
        <authorList>
            <person name="Lehtovirta-Morley E L."/>
        </authorList>
    </citation>
    <scope>NUCLEOTIDE SEQUENCE [LARGE SCALE GENOMIC DNA]</scope>
    <source>
        <strain evidence="5">NFRAN1</strain>
    </source>
</reference>
<feature type="domain" description="4Fe-4S ferredoxin-type" evidence="4">
    <location>
        <begin position="49"/>
        <end position="78"/>
    </location>
</feature>
<dbReference type="PANTHER" id="PTHR19248">
    <property type="entry name" value="ATP-BINDING TRANSPORT PROTEIN-RELATED"/>
    <property type="match status" value="1"/>
</dbReference>
<dbReference type="InterPro" id="IPR013283">
    <property type="entry name" value="RLI1"/>
</dbReference>
<evidence type="ECO:0000313" key="6">
    <source>
        <dbReference type="Proteomes" id="UP000294299"/>
    </source>
</evidence>
<dbReference type="InterPro" id="IPR007209">
    <property type="entry name" value="RNaseL-inhib-like_metal-bd_dom"/>
</dbReference>
<dbReference type="PRINTS" id="PR01868">
    <property type="entry name" value="ABCEFAMILY"/>
</dbReference>
<keyword evidence="6" id="KW-1185">Reference proteome</keyword>
<dbReference type="InterPro" id="IPR017900">
    <property type="entry name" value="4Fe4S_Fe_S_CS"/>
</dbReference>
<keyword evidence="2" id="KW-0067">ATP-binding</keyword>
<dbReference type="GO" id="GO:0005524">
    <property type="term" value="F:ATP binding"/>
    <property type="evidence" value="ECO:0007669"/>
    <property type="project" value="UniProtKB-KW"/>
</dbReference>
<evidence type="ECO:0000259" key="3">
    <source>
        <dbReference type="PROSITE" id="PS50893"/>
    </source>
</evidence>
<dbReference type="PROSITE" id="PS51379">
    <property type="entry name" value="4FE4S_FER_2"/>
    <property type="match status" value="1"/>
</dbReference>
<dbReference type="SMART" id="SM00382">
    <property type="entry name" value="AAA"/>
    <property type="match status" value="2"/>
</dbReference>
<evidence type="ECO:0000256" key="1">
    <source>
        <dbReference type="ARBA" id="ARBA00022741"/>
    </source>
</evidence>
<dbReference type="Gene3D" id="3.40.50.300">
    <property type="entry name" value="P-loop containing nucleotide triphosphate hydrolases"/>
    <property type="match status" value="2"/>
</dbReference>
<dbReference type="InterPro" id="IPR003439">
    <property type="entry name" value="ABC_transporter-like_ATP-bd"/>
</dbReference>
<dbReference type="KEGG" id="nfn:NFRAN_2773"/>
<dbReference type="GO" id="GO:0016887">
    <property type="term" value="F:ATP hydrolysis activity"/>
    <property type="evidence" value="ECO:0007669"/>
    <property type="project" value="InterPro"/>
</dbReference>
<dbReference type="Pfam" id="PF00005">
    <property type="entry name" value="ABC_tran"/>
    <property type="match status" value="2"/>
</dbReference>
<evidence type="ECO:0000313" key="5">
    <source>
        <dbReference type="EMBL" id="VFJ15096.1"/>
    </source>
</evidence>
<protein>
    <recommendedName>
        <fullName evidence="7">Ribosome biogenesis/translation initiation ATPase RLI</fullName>
    </recommendedName>
</protein>
<sequence length="601" mass="66991">MDKRGNSIHRVAVLDQDLCQPRKCGLECIIYCPVNKTGGECIVQRPEDGKALISEDLCTGCTICIKKCPFDAIVIVNLAQEIGVDKIHQYGINSFRLYKIPIPKEGTVTGLVGRNGMGKSTIINLLSGNLKPNFGEFERDLSWEEILQRTTNIELRKHFEKIQAKTLRTSIKPQLVYLIPKVFKGTVEELLKKYDERNVTQSLITELGLNNSLRKQLNTLSGGELQRVAVAVAAAKDADYYFFDEPSSFNDIFQRLAVGRVISNLAKEGKSVMIVEHDMSLLDYLSDNIYITYGEPGAYGIVSSLQSTKVGINNFLEGYIPTENIRFRDKAYKFDISSITESVLSTSSIVQYPSLEKTLGHFRVNIEGGNIQQGEVIGIVGANALGKTTFMRMLAGMDKPDNGTLDTNVKISYKPQYLNQEIEGDVRSLIYSVNGGPFEGTLAEEHVFSPLGLKKLYDKSIKGLSGGELQKVAVSLSLIRDADIYALDEPSAFLDIEDRIVLAKFIQRFIKSKGKSALIIDHDIQLIDLVSDRLIIFEGTPGVEGKGTSPISKETGMNDFLKSLSISFRRDETTGRPRVNKENSRLDRQQKTEGNYYYIKN</sequence>
<keyword evidence="1" id="KW-0547">Nucleotide-binding</keyword>
<dbReference type="RefSeq" id="WP_197731187.1">
    <property type="nucleotide sequence ID" value="NZ_LR216287.1"/>
</dbReference>
<evidence type="ECO:0000259" key="4">
    <source>
        <dbReference type="PROSITE" id="PS51379"/>
    </source>
</evidence>
<name>A0A484ICN8_9ARCH</name>
<dbReference type="NCBIfam" id="NF009945">
    <property type="entry name" value="PRK13409.1"/>
    <property type="match status" value="1"/>
</dbReference>
<organism evidence="5 6">
    <name type="scientific">Candidatus Nitrosocosmicus franklandianus</name>
    <dbReference type="NCBI Taxonomy" id="1798806"/>
    <lineage>
        <taxon>Archaea</taxon>
        <taxon>Nitrososphaerota</taxon>
        <taxon>Nitrososphaeria</taxon>
        <taxon>Nitrososphaerales</taxon>
        <taxon>Nitrososphaeraceae</taxon>
        <taxon>Candidatus Nitrosocosmicus</taxon>
    </lineage>
</organism>
<dbReference type="Pfam" id="PF00037">
    <property type="entry name" value="Fer4"/>
    <property type="match status" value="1"/>
</dbReference>
<dbReference type="Proteomes" id="UP000294299">
    <property type="component" value="Chromosome NFRAN"/>
</dbReference>
<accession>A0A484ICN8</accession>
<dbReference type="GeneID" id="39421918"/>
<dbReference type="OrthoDB" id="30658at2157"/>
<dbReference type="SUPFAM" id="SSF52540">
    <property type="entry name" value="P-loop containing nucleoside triphosphate hydrolases"/>
    <property type="match status" value="2"/>
</dbReference>
<dbReference type="GO" id="GO:0016491">
    <property type="term" value="F:oxidoreductase activity"/>
    <property type="evidence" value="ECO:0007669"/>
    <property type="project" value="UniProtKB-ARBA"/>
</dbReference>